<dbReference type="OrthoDB" id="8137294at2"/>
<dbReference type="SUPFAM" id="SSF50475">
    <property type="entry name" value="FMN-binding split barrel"/>
    <property type="match status" value="1"/>
</dbReference>
<protein>
    <recommendedName>
        <fullName evidence="3">Pyridoxamine 5'-phosphate oxidase family protein</fullName>
    </recommendedName>
</protein>
<evidence type="ECO:0000313" key="2">
    <source>
        <dbReference type="Proteomes" id="UP000242763"/>
    </source>
</evidence>
<accession>A0A1I3QFW5</accession>
<dbReference type="RefSeq" id="WP_091523118.1">
    <property type="nucleotide sequence ID" value="NZ_FORF01000015.1"/>
</dbReference>
<gene>
    <name evidence="1" type="ORF">SAMN03080618_02630</name>
</gene>
<dbReference type="STRING" id="1121003.SAMN03080618_02630"/>
<dbReference type="InterPro" id="IPR012349">
    <property type="entry name" value="Split_barrel_FMN-bd"/>
</dbReference>
<proteinExistence type="predicted"/>
<keyword evidence="2" id="KW-1185">Reference proteome</keyword>
<dbReference type="AlphaFoldDB" id="A0A1I3QFW5"/>
<dbReference type="EMBL" id="FORF01000015">
    <property type="protein sequence ID" value="SFJ32459.1"/>
    <property type="molecule type" value="Genomic_DNA"/>
</dbReference>
<name>A0A1I3QFW5_9HYPH</name>
<dbReference type="Pfam" id="PF12900">
    <property type="entry name" value="Pyridox_ox_2"/>
    <property type="match status" value="1"/>
</dbReference>
<reference evidence="2" key="1">
    <citation type="submission" date="2016-10" db="EMBL/GenBank/DDBJ databases">
        <authorList>
            <person name="Varghese N."/>
            <person name="Submissions S."/>
        </authorList>
    </citation>
    <scope>NUCLEOTIDE SEQUENCE [LARGE SCALE GENOMIC DNA]</scope>
    <source>
        <strain evidence="2">DSM 21857</strain>
    </source>
</reference>
<sequence>MIIRELDKQQIQALLASSRQGRLACAKDGQPYVVPITFSFFGNYLYSFSMPGQKVDWMRINPKVCIQIDEFGEGRAWKSVVINGVFEELPDRIGFKHEREHAWSLLSRHANWWEPGALKPVTPPLATISPHLFYRIVIEHMTGRQAIDD</sequence>
<dbReference type="InterPro" id="IPR024747">
    <property type="entry name" value="Pyridox_Oxase-rel"/>
</dbReference>
<dbReference type="Proteomes" id="UP000242763">
    <property type="component" value="Unassembled WGS sequence"/>
</dbReference>
<organism evidence="1 2">
    <name type="scientific">Aquamicrobium aerolatum DSM 21857</name>
    <dbReference type="NCBI Taxonomy" id="1121003"/>
    <lineage>
        <taxon>Bacteria</taxon>
        <taxon>Pseudomonadati</taxon>
        <taxon>Pseudomonadota</taxon>
        <taxon>Alphaproteobacteria</taxon>
        <taxon>Hyphomicrobiales</taxon>
        <taxon>Phyllobacteriaceae</taxon>
        <taxon>Aerobium</taxon>
    </lineage>
</organism>
<evidence type="ECO:0000313" key="1">
    <source>
        <dbReference type="EMBL" id="SFJ32459.1"/>
    </source>
</evidence>
<dbReference type="Gene3D" id="2.30.110.10">
    <property type="entry name" value="Electron Transport, Fmn-binding Protein, Chain A"/>
    <property type="match status" value="1"/>
</dbReference>
<evidence type="ECO:0008006" key="3">
    <source>
        <dbReference type="Google" id="ProtNLM"/>
    </source>
</evidence>